<dbReference type="AlphaFoldDB" id="A9V353"/>
<protein>
    <submittedName>
        <fullName evidence="2">Uncharacterized protein</fullName>
    </submittedName>
</protein>
<dbReference type="EMBL" id="CH991556">
    <property type="protein sequence ID" value="EDQ88000.1"/>
    <property type="molecule type" value="Genomic_DNA"/>
</dbReference>
<proteinExistence type="predicted"/>
<gene>
    <name evidence="2" type="ORF">MONBRDRAFT_26711</name>
</gene>
<evidence type="ECO:0000313" key="2">
    <source>
        <dbReference type="EMBL" id="EDQ88000.1"/>
    </source>
</evidence>
<name>A9V353_MONBE</name>
<dbReference type="Gene3D" id="1.10.287.1490">
    <property type="match status" value="1"/>
</dbReference>
<dbReference type="GeneID" id="5892289"/>
<sequence length="355" mass="39466">MAAPNDKSSATGVQTDPSGAYGDARAVYALQGQELLLLPGAVQLVGPAGYAPDQALMLRLQHEEESHRETKRQLSRAQDELKEAQDRIRDLECTLAAKSEEIVRLEGRVTELRGKLLASEKTIDALQSELTAARKAIKGLQDDNKQVREELKESNAKIESLRDDNKQLRKELNEDKAAMAARQVVYNVETRMRAWLWPDLPLLTLRSGRMVPVGFDCLCYFLRDLARRKPPTSDIQGQEFETSNFMTKSLVTVFNSLPGDGRVALLNNWDQLNTVMKQQGVAIKAWKDASKQLRVAGNTIAHPDDVPSESWDATVLKAQELVVAQSWPMLTSTSIDMNRSLSLLNSLSLSSLPLS</sequence>
<reference evidence="2 3" key="1">
    <citation type="journal article" date="2008" name="Nature">
        <title>The genome of the choanoflagellate Monosiga brevicollis and the origin of metazoans.</title>
        <authorList>
            <consortium name="JGI Sequencing"/>
            <person name="King N."/>
            <person name="Westbrook M.J."/>
            <person name="Young S.L."/>
            <person name="Kuo A."/>
            <person name="Abedin M."/>
            <person name="Chapman J."/>
            <person name="Fairclough S."/>
            <person name="Hellsten U."/>
            <person name="Isogai Y."/>
            <person name="Letunic I."/>
            <person name="Marr M."/>
            <person name="Pincus D."/>
            <person name="Putnam N."/>
            <person name="Rokas A."/>
            <person name="Wright K.J."/>
            <person name="Zuzow R."/>
            <person name="Dirks W."/>
            <person name="Good M."/>
            <person name="Goodstein D."/>
            <person name="Lemons D."/>
            <person name="Li W."/>
            <person name="Lyons J.B."/>
            <person name="Morris A."/>
            <person name="Nichols S."/>
            <person name="Richter D.J."/>
            <person name="Salamov A."/>
            <person name="Bork P."/>
            <person name="Lim W.A."/>
            <person name="Manning G."/>
            <person name="Miller W.T."/>
            <person name="McGinnis W."/>
            <person name="Shapiro H."/>
            <person name="Tjian R."/>
            <person name="Grigoriev I.V."/>
            <person name="Rokhsar D."/>
        </authorList>
    </citation>
    <scope>NUCLEOTIDE SEQUENCE [LARGE SCALE GENOMIC DNA]</scope>
    <source>
        <strain evidence="3">MX1 / ATCC 50154</strain>
    </source>
</reference>
<dbReference type="RefSeq" id="XP_001747076.1">
    <property type="nucleotide sequence ID" value="XM_001747024.1"/>
</dbReference>
<keyword evidence="3" id="KW-1185">Reference proteome</keyword>
<feature type="coiled-coil region" evidence="1">
    <location>
        <begin position="60"/>
        <end position="178"/>
    </location>
</feature>
<evidence type="ECO:0000256" key="1">
    <source>
        <dbReference type="SAM" id="Coils"/>
    </source>
</evidence>
<accession>A9V353</accession>
<evidence type="ECO:0000313" key="3">
    <source>
        <dbReference type="Proteomes" id="UP000001357"/>
    </source>
</evidence>
<dbReference type="InParanoid" id="A9V353"/>
<dbReference type="Proteomes" id="UP000001357">
    <property type="component" value="Unassembled WGS sequence"/>
</dbReference>
<keyword evidence="1" id="KW-0175">Coiled coil</keyword>
<dbReference type="KEGG" id="mbr:MONBRDRAFT_26711"/>
<organism evidence="2 3">
    <name type="scientific">Monosiga brevicollis</name>
    <name type="common">Choanoflagellate</name>
    <dbReference type="NCBI Taxonomy" id="81824"/>
    <lineage>
        <taxon>Eukaryota</taxon>
        <taxon>Choanoflagellata</taxon>
        <taxon>Craspedida</taxon>
        <taxon>Salpingoecidae</taxon>
        <taxon>Monosiga</taxon>
    </lineage>
</organism>